<gene>
    <name evidence="2" type="ORF">ACFPZF_35405</name>
</gene>
<dbReference type="InterPro" id="IPR014729">
    <property type="entry name" value="Rossmann-like_a/b/a_fold"/>
</dbReference>
<proteinExistence type="predicted"/>
<comment type="caution">
    <text evidence="2">The sequence shown here is derived from an EMBL/GenBank/DDBJ whole genome shotgun (WGS) entry which is preliminary data.</text>
</comment>
<dbReference type="RefSeq" id="WP_346148820.1">
    <property type="nucleotide sequence ID" value="NZ_BAAAUA010000057.1"/>
</dbReference>
<dbReference type="CDD" id="cd06259">
    <property type="entry name" value="YdcF-like"/>
    <property type="match status" value="1"/>
</dbReference>
<evidence type="ECO:0000313" key="3">
    <source>
        <dbReference type="Proteomes" id="UP001596066"/>
    </source>
</evidence>
<protein>
    <submittedName>
        <fullName evidence="2">YdcF family protein</fullName>
    </submittedName>
</protein>
<organism evidence="2 3">
    <name type="scientific">Kitasatospora cinereorecta</name>
    <dbReference type="NCBI Taxonomy" id="285560"/>
    <lineage>
        <taxon>Bacteria</taxon>
        <taxon>Bacillati</taxon>
        <taxon>Actinomycetota</taxon>
        <taxon>Actinomycetes</taxon>
        <taxon>Kitasatosporales</taxon>
        <taxon>Streptomycetaceae</taxon>
        <taxon>Kitasatospora</taxon>
    </lineage>
</organism>
<evidence type="ECO:0000259" key="1">
    <source>
        <dbReference type="Pfam" id="PF02698"/>
    </source>
</evidence>
<keyword evidence="3" id="KW-1185">Reference proteome</keyword>
<dbReference type="PANTHER" id="PTHR30336">
    <property type="entry name" value="INNER MEMBRANE PROTEIN, PROBABLE PERMEASE"/>
    <property type="match status" value="1"/>
</dbReference>
<evidence type="ECO:0000313" key="2">
    <source>
        <dbReference type="EMBL" id="MFC5646615.1"/>
    </source>
</evidence>
<feature type="domain" description="DUF218" evidence="1">
    <location>
        <begin position="46"/>
        <end position="156"/>
    </location>
</feature>
<dbReference type="Proteomes" id="UP001596066">
    <property type="component" value="Unassembled WGS sequence"/>
</dbReference>
<dbReference type="Pfam" id="PF02698">
    <property type="entry name" value="DUF218"/>
    <property type="match status" value="1"/>
</dbReference>
<sequence>MASTSRREITDQQWADTALLWDYQQMGHELRPCDVAIGLGSHDLGVAAETAGLYLRGLVKKIVFTGGPNPSRPDAFPRGEAAHFAEHAASLGVPDTSMLREPNARNTGQNISFSREVLIAAGVEVASVVLVSMPYMERRAYATCRKVWPEVEAVCTSTPMDLHDYVKSIGDDRLVIDSLVGDLQRVIEYPKLGFAVAQDVPGSVLDAYQRLIDAGFTSRLLS</sequence>
<dbReference type="Gene3D" id="3.40.50.620">
    <property type="entry name" value="HUPs"/>
    <property type="match status" value="1"/>
</dbReference>
<dbReference type="PANTHER" id="PTHR30336:SF20">
    <property type="entry name" value="DUF218 DOMAIN-CONTAINING PROTEIN"/>
    <property type="match status" value="1"/>
</dbReference>
<name>A0ABW0VR08_9ACTN</name>
<dbReference type="InterPro" id="IPR003848">
    <property type="entry name" value="DUF218"/>
</dbReference>
<dbReference type="EMBL" id="JBHSOC010000106">
    <property type="protein sequence ID" value="MFC5646615.1"/>
    <property type="molecule type" value="Genomic_DNA"/>
</dbReference>
<reference evidence="3" key="1">
    <citation type="journal article" date="2019" name="Int. J. Syst. Evol. Microbiol.">
        <title>The Global Catalogue of Microorganisms (GCM) 10K type strain sequencing project: providing services to taxonomists for standard genome sequencing and annotation.</title>
        <authorList>
            <consortium name="The Broad Institute Genomics Platform"/>
            <consortium name="The Broad Institute Genome Sequencing Center for Infectious Disease"/>
            <person name="Wu L."/>
            <person name="Ma J."/>
        </authorList>
    </citation>
    <scope>NUCLEOTIDE SEQUENCE [LARGE SCALE GENOMIC DNA]</scope>
    <source>
        <strain evidence="3">CGMCC 4.1622</strain>
    </source>
</reference>
<accession>A0ABW0VR08</accession>
<dbReference type="InterPro" id="IPR051599">
    <property type="entry name" value="Cell_Envelope_Assoc"/>
</dbReference>